<gene>
    <name evidence="1" type="ORF">VMF7928_00788</name>
</gene>
<dbReference type="InterPro" id="IPR036188">
    <property type="entry name" value="FAD/NAD-bd_sf"/>
</dbReference>
<evidence type="ECO:0008006" key="3">
    <source>
        <dbReference type="Google" id="ProtNLM"/>
    </source>
</evidence>
<organism evidence="1 2">
    <name type="scientific">Vibrio marisflavi CECT 7928</name>
    <dbReference type="NCBI Taxonomy" id="634439"/>
    <lineage>
        <taxon>Bacteria</taxon>
        <taxon>Pseudomonadati</taxon>
        <taxon>Pseudomonadota</taxon>
        <taxon>Gammaproteobacteria</taxon>
        <taxon>Vibrionales</taxon>
        <taxon>Vibrionaceae</taxon>
        <taxon>Vibrio</taxon>
    </lineage>
</organism>
<dbReference type="Proteomes" id="UP000838748">
    <property type="component" value="Unassembled WGS sequence"/>
</dbReference>
<evidence type="ECO:0000313" key="1">
    <source>
        <dbReference type="EMBL" id="CAH0536898.1"/>
    </source>
</evidence>
<name>A0ABM9A1H8_9VIBR</name>
<keyword evidence="2" id="KW-1185">Reference proteome</keyword>
<evidence type="ECO:0000313" key="2">
    <source>
        <dbReference type="Proteomes" id="UP000838748"/>
    </source>
</evidence>
<comment type="caution">
    <text evidence="1">The sequence shown here is derived from an EMBL/GenBank/DDBJ whole genome shotgun (WGS) entry which is preliminary data.</text>
</comment>
<proteinExistence type="predicted"/>
<sequence>MHLAELGVNVTLLEKGTSLVAGPPICHLHAGGNLYREISETQCVDLLKQSIDTARFYPHTLNIRPTLIAVPKQDAGTTESLVARLRVVTAAYMDLVNQDPNNKVLGEPQDYYRLYTKSDLERLASREQPSRPNETDEWVIPFAQNVDLESIKYPVIAVQEYGWSLFRVAASVSLTLENYANCQVHLNSKLENVTKNEQGWRLEYREPSGEMGFMYADYLINACGFQTGEIDDLVSHRSDRLVEFKAAYVTQWPDCQQKWPEVIFHGVRGTKNGMAQLTPYPNGVFQLHGMTEEITLFSDGLVSSCEKSSQPTLPQRFRKKIDKGWSNDVIDVRTNKAIQHLSQFIPSYISAQRLSKPLYGAQQIPGDNVTLRSADVSFADHNYARIEVVKGSSAIEAARKIIQHWNLVRTSAESIKLSQSVTMSLTEAQVEQLAIELAEQRGYPIQLAEVFNKHE</sequence>
<accession>A0ABM9A1H8</accession>
<dbReference type="EMBL" id="CAKLDM010000001">
    <property type="protein sequence ID" value="CAH0536898.1"/>
    <property type="molecule type" value="Genomic_DNA"/>
</dbReference>
<dbReference type="SUPFAM" id="SSF51905">
    <property type="entry name" value="FAD/NAD(P)-binding domain"/>
    <property type="match status" value="1"/>
</dbReference>
<reference evidence="1" key="1">
    <citation type="submission" date="2021-11" db="EMBL/GenBank/DDBJ databases">
        <authorList>
            <person name="Rodrigo-Torres L."/>
            <person name="Arahal R. D."/>
            <person name="Lucena T."/>
        </authorList>
    </citation>
    <scope>NUCLEOTIDE SEQUENCE</scope>
    <source>
        <strain evidence="1">CECT 7928</strain>
    </source>
</reference>
<protein>
    <recommendedName>
        <fullName evidence="3">FAD dependent oxidoreductase domain-containing protein</fullName>
    </recommendedName>
</protein>